<accession>A0A7X5QY28</accession>
<keyword evidence="4" id="KW-0238">DNA-binding</keyword>
<dbReference type="EMBL" id="JAAQTL010000004">
    <property type="protein sequence ID" value="NID17531.1"/>
    <property type="molecule type" value="Genomic_DNA"/>
</dbReference>
<dbReference type="InterPro" id="IPR015421">
    <property type="entry name" value="PyrdxlP-dep_Trfase_major"/>
</dbReference>
<dbReference type="SMART" id="SM00345">
    <property type="entry name" value="HTH_GNTR"/>
    <property type="match status" value="1"/>
</dbReference>
<gene>
    <name evidence="7" type="ORF">HBF32_18815</name>
</gene>
<dbReference type="GO" id="GO:0008483">
    <property type="term" value="F:transaminase activity"/>
    <property type="evidence" value="ECO:0007669"/>
    <property type="project" value="UniProtKB-KW"/>
</dbReference>
<keyword evidence="7" id="KW-0032">Aminotransferase</keyword>
<dbReference type="InterPro" id="IPR015424">
    <property type="entry name" value="PyrdxlP-dep_Trfase"/>
</dbReference>
<dbReference type="GO" id="GO:0003700">
    <property type="term" value="F:DNA-binding transcription factor activity"/>
    <property type="evidence" value="ECO:0007669"/>
    <property type="project" value="InterPro"/>
</dbReference>
<evidence type="ECO:0000259" key="6">
    <source>
        <dbReference type="PROSITE" id="PS50949"/>
    </source>
</evidence>
<comment type="caution">
    <text evidence="7">The sequence shown here is derived from an EMBL/GenBank/DDBJ whole genome shotgun (WGS) entry which is preliminary data.</text>
</comment>
<evidence type="ECO:0000256" key="1">
    <source>
        <dbReference type="ARBA" id="ARBA00005384"/>
    </source>
</evidence>
<dbReference type="PANTHER" id="PTHR46577">
    <property type="entry name" value="HTH-TYPE TRANSCRIPTIONAL REGULATORY PROTEIN GABR"/>
    <property type="match status" value="1"/>
</dbReference>
<dbReference type="Pfam" id="PF00392">
    <property type="entry name" value="GntR"/>
    <property type="match status" value="1"/>
</dbReference>
<dbReference type="AlphaFoldDB" id="A0A7X5QY28"/>
<keyword evidence="5" id="KW-0804">Transcription</keyword>
<dbReference type="Gene3D" id="3.40.640.10">
    <property type="entry name" value="Type I PLP-dependent aspartate aminotransferase-like (Major domain)"/>
    <property type="match status" value="1"/>
</dbReference>
<reference evidence="7 8" key="1">
    <citation type="journal article" date="2006" name="Int. J. Syst. Evol. Microbiol.">
        <title>Dyella yeojuensis sp. nov., isolated from greenhouse soil in Korea.</title>
        <authorList>
            <person name="Kim B.Y."/>
            <person name="Weon H.Y."/>
            <person name="Lee K.H."/>
            <person name="Seok S.J."/>
            <person name="Kwon S.W."/>
            <person name="Go S.J."/>
            <person name="Stackebrandt E."/>
        </authorList>
    </citation>
    <scope>NUCLEOTIDE SEQUENCE [LARGE SCALE GENOMIC DNA]</scope>
    <source>
        <strain evidence="7 8">DSM 17673</strain>
    </source>
</reference>
<protein>
    <submittedName>
        <fullName evidence="7">PLP-dependent aminotransferase family protein</fullName>
    </submittedName>
</protein>
<dbReference type="RefSeq" id="WP_166701348.1">
    <property type="nucleotide sequence ID" value="NZ_JAAQTL010000004.1"/>
</dbReference>
<dbReference type="GO" id="GO:0030170">
    <property type="term" value="F:pyridoxal phosphate binding"/>
    <property type="evidence" value="ECO:0007669"/>
    <property type="project" value="InterPro"/>
</dbReference>
<keyword evidence="7" id="KW-0808">Transferase</keyword>
<sequence>MTPRLDIKLDRAASTTLAEQIRLGVLAAIESGALAPGARLPSWLTLAAQLGVARGTVKSAYERLADEQVVVSSGSGGTRVADHPVRAGAVVRPIEADDTPAQYAHLVAPQSTFQMGVPASDCLPVGLLARLRAQAARAEVAAPAVYPDPRGEAALKREIAAHLALARGLDCRPSQVFITAGFTGALAHVIRLLEVEGGKAWMEDPGFFQSRRALELAGLAPIPVPVDEEGIDIDYGIANGSDASVVLLTPGQQAPLGPTLSLRRRVQLIEWAARNGTWIIEDDYLGELQLKRRAAPALASLDGFGRVIHIGSFSKTVSPSLRLGFVVVPPALVDRFNEVVMCLGSAPSPAVQNAIAEFMREGHYMRHLRRMKRIYAERGELLRTTLEGQGYDVRIGGLSVVLRLPDGTPDLAIAGEARELGLAPEPLSRWFDPGSRPERGLLLGIATANEARIPDACHRLHALIQKHR</sequence>
<dbReference type="InterPro" id="IPR036390">
    <property type="entry name" value="WH_DNA-bd_sf"/>
</dbReference>
<feature type="domain" description="HTH gntR-type" evidence="6">
    <location>
        <begin position="15"/>
        <end position="83"/>
    </location>
</feature>
<evidence type="ECO:0000256" key="5">
    <source>
        <dbReference type="ARBA" id="ARBA00023163"/>
    </source>
</evidence>
<evidence type="ECO:0000313" key="8">
    <source>
        <dbReference type="Proteomes" id="UP000518878"/>
    </source>
</evidence>
<dbReference type="Pfam" id="PF00155">
    <property type="entry name" value="Aminotran_1_2"/>
    <property type="match status" value="1"/>
</dbReference>
<evidence type="ECO:0000256" key="4">
    <source>
        <dbReference type="ARBA" id="ARBA00023125"/>
    </source>
</evidence>
<dbReference type="InterPro" id="IPR004839">
    <property type="entry name" value="Aminotransferase_I/II_large"/>
</dbReference>
<proteinExistence type="inferred from homology"/>
<dbReference type="Proteomes" id="UP000518878">
    <property type="component" value="Unassembled WGS sequence"/>
</dbReference>
<dbReference type="PROSITE" id="PS50949">
    <property type="entry name" value="HTH_GNTR"/>
    <property type="match status" value="1"/>
</dbReference>
<dbReference type="PANTHER" id="PTHR46577:SF1">
    <property type="entry name" value="HTH-TYPE TRANSCRIPTIONAL REGULATORY PROTEIN GABR"/>
    <property type="match status" value="1"/>
</dbReference>
<dbReference type="GO" id="GO:0003677">
    <property type="term" value="F:DNA binding"/>
    <property type="evidence" value="ECO:0007669"/>
    <property type="project" value="UniProtKB-KW"/>
</dbReference>
<dbReference type="SUPFAM" id="SSF46785">
    <property type="entry name" value="Winged helix' DNA-binding domain"/>
    <property type="match status" value="1"/>
</dbReference>
<keyword evidence="8" id="KW-1185">Reference proteome</keyword>
<dbReference type="CDD" id="cd07377">
    <property type="entry name" value="WHTH_GntR"/>
    <property type="match status" value="1"/>
</dbReference>
<evidence type="ECO:0000256" key="3">
    <source>
        <dbReference type="ARBA" id="ARBA00023015"/>
    </source>
</evidence>
<dbReference type="CDD" id="cd00609">
    <property type="entry name" value="AAT_like"/>
    <property type="match status" value="1"/>
</dbReference>
<keyword evidence="3" id="KW-0805">Transcription regulation</keyword>
<dbReference type="Gene3D" id="1.10.10.10">
    <property type="entry name" value="Winged helix-like DNA-binding domain superfamily/Winged helix DNA-binding domain"/>
    <property type="match status" value="1"/>
</dbReference>
<organism evidence="7 8">
    <name type="scientific">Luteibacter yeojuensis</name>
    <dbReference type="NCBI Taxonomy" id="345309"/>
    <lineage>
        <taxon>Bacteria</taxon>
        <taxon>Pseudomonadati</taxon>
        <taxon>Pseudomonadota</taxon>
        <taxon>Gammaproteobacteria</taxon>
        <taxon>Lysobacterales</taxon>
        <taxon>Rhodanobacteraceae</taxon>
        <taxon>Luteibacter</taxon>
    </lineage>
</organism>
<comment type="similarity">
    <text evidence="1">In the C-terminal section; belongs to the class-I pyridoxal-phosphate-dependent aminotransferase family.</text>
</comment>
<keyword evidence="2" id="KW-0663">Pyridoxal phosphate</keyword>
<evidence type="ECO:0000256" key="2">
    <source>
        <dbReference type="ARBA" id="ARBA00022898"/>
    </source>
</evidence>
<evidence type="ECO:0000313" key="7">
    <source>
        <dbReference type="EMBL" id="NID17531.1"/>
    </source>
</evidence>
<name>A0A7X5QY28_9GAMM</name>
<dbReference type="InterPro" id="IPR036388">
    <property type="entry name" value="WH-like_DNA-bd_sf"/>
</dbReference>
<dbReference type="InterPro" id="IPR051446">
    <property type="entry name" value="HTH_trans_reg/aminotransferase"/>
</dbReference>
<dbReference type="InterPro" id="IPR000524">
    <property type="entry name" value="Tscrpt_reg_HTH_GntR"/>
</dbReference>
<dbReference type="SUPFAM" id="SSF53383">
    <property type="entry name" value="PLP-dependent transferases"/>
    <property type="match status" value="1"/>
</dbReference>